<keyword evidence="3" id="KW-0813">Transport</keyword>
<reference evidence="9 10" key="1">
    <citation type="submission" date="2018-05" db="EMBL/GenBank/DDBJ databases">
        <title>Complete genome sequence of the Type Strain of Streptomyces spongiicola HNM0071, the producer of staurosporine.</title>
        <authorList>
            <person name="Zhou S."/>
            <person name="Huang X."/>
        </authorList>
    </citation>
    <scope>NUCLEOTIDE SEQUENCE [LARGE SCALE GENOMIC DNA]</scope>
    <source>
        <strain evidence="9 10">HNM0071</strain>
    </source>
</reference>
<proteinExistence type="inferred from homology"/>
<comment type="similarity">
    <text evidence="2">Belongs to the binding-protein-dependent transport system permease family. FecCD subfamily.</text>
</comment>
<keyword evidence="10" id="KW-1185">Reference proteome</keyword>
<feature type="transmembrane region" description="Helical" evidence="8">
    <location>
        <begin position="111"/>
        <end position="132"/>
    </location>
</feature>
<dbReference type="Pfam" id="PF01032">
    <property type="entry name" value="FecCD"/>
    <property type="match status" value="1"/>
</dbReference>
<sequence length="381" mass="38747">MGATAAVDAAPAVDAAERTKAAATGRPGARTAPGAAAPVPGRPGVPYPLVLALLGALVVVSATFGIATGSISVPADQVWGILLHRVHPAPADPTWTPVRETIVIDVRLPRVLLAGVVGAGLAVSGMALQALVRNPLADPMLLGVSSGASVGAVLVVVFNLTLFGAFSLPVAAFLGALAALVAVYLLARSGGRMTTVRLVLAGVATAEVLSALASFLIVTSDDPHKTQSALRWMLGGLAGTTWTVLWIPVGAVLLGTAVLLGVCRPLNLLLAGEEAAVALGLDVHRFRAALFTLVALMIGTIVAVSGQIGFVGLIMPHVVRLLVGADHRRALPTAALLGAAFLIAADLAARTAMSPEEIPVGILTALVGGPFFLWLMRRRTT</sequence>
<dbReference type="SUPFAM" id="SSF81345">
    <property type="entry name" value="ABC transporter involved in vitamin B12 uptake, BtuC"/>
    <property type="match status" value="1"/>
</dbReference>
<evidence type="ECO:0000256" key="8">
    <source>
        <dbReference type="SAM" id="Phobius"/>
    </source>
</evidence>
<protein>
    <submittedName>
        <fullName evidence="9">ABC transporter permease</fullName>
    </submittedName>
</protein>
<evidence type="ECO:0000256" key="2">
    <source>
        <dbReference type="ARBA" id="ARBA00007935"/>
    </source>
</evidence>
<evidence type="ECO:0000256" key="7">
    <source>
        <dbReference type="ARBA" id="ARBA00023136"/>
    </source>
</evidence>
<feature type="transmembrane region" description="Helical" evidence="8">
    <location>
        <begin position="239"/>
        <end position="262"/>
    </location>
</feature>
<evidence type="ECO:0000256" key="6">
    <source>
        <dbReference type="ARBA" id="ARBA00022989"/>
    </source>
</evidence>
<feature type="transmembrane region" description="Helical" evidence="8">
    <location>
        <begin position="358"/>
        <end position="376"/>
    </location>
</feature>
<feature type="transmembrane region" description="Helical" evidence="8">
    <location>
        <begin position="166"/>
        <end position="186"/>
    </location>
</feature>
<evidence type="ECO:0000256" key="3">
    <source>
        <dbReference type="ARBA" id="ARBA00022448"/>
    </source>
</evidence>
<keyword evidence="6 8" id="KW-1133">Transmembrane helix</keyword>
<keyword evidence="5 8" id="KW-0812">Transmembrane</keyword>
<dbReference type="PANTHER" id="PTHR30472">
    <property type="entry name" value="FERRIC ENTEROBACTIN TRANSPORT SYSTEM PERMEASE PROTEIN"/>
    <property type="match status" value="1"/>
</dbReference>
<gene>
    <name evidence="9" type="ORF">DDQ41_12675</name>
</gene>
<keyword evidence="7 8" id="KW-0472">Membrane</keyword>
<accession>A0ABN5KRC3</accession>
<evidence type="ECO:0000313" key="9">
    <source>
        <dbReference type="EMBL" id="AWK09637.1"/>
    </source>
</evidence>
<organism evidence="9 10">
    <name type="scientific">Streptomyces spongiicola</name>
    <dbReference type="NCBI Taxonomy" id="1690221"/>
    <lineage>
        <taxon>Bacteria</taxon>
        <taxon>Bacillati</taxon>
        <taxon>Actinomycetota</taxon>
        <taxon>Actinomycetes</taxon>
        <taxon>Kitasatosporales</taxon>
        <taxon>Streptomycetaceae</taxon>
        <taxon>Streptomyces</taxon>
    </lineage>
</organism>
<feature type="transmembrane region" description="Helical" evidence="8">
    <location>
        <begin position="139"/>
        <end position="160"/>
    </location>
</feature>
<feature type="transmembrane region" description="Helical" evidence="8">
    <location>
        <begin position="49"/>
        <end position="73"/>
    </location>
</feature>
<dbReference type="EMBL" id="CP029254">
    <property type="protein sequence ID" value="AWK09637.1"/>
    <property type="molecule type" value="Genomic_DNA"/>
</dbReference>
<dbReference type="PANTHER" id="PTHR30472:SF67">
    <property type="entry name" value="PERMEASE OF ABC TRANSPORTER-RELATED"/>
    <property type="match status" value="1"/>
</dbReference>
<dbReference type="InterPro" id="IPR037294">
    <property type="entry name" value="ABC_BtuC-like"/>
</dbReference>
<feature type="transmembrane region" description="Helical" evidence="8">
    <location>
        <begin position="288"/>
        <end position="310"/>
    </location>
</feature>
<keyword evidence="4" id="KW-1003">Cell membrane</keyword>
<feature type="transmembrane region" description="Helical" evidence="8">
    <location>
        <begin position="198"/>
        <end position="219"/>
    </location>
</feature>
<dbReference type="Gene3D" id="1.10.3470.10">
    <property type="entry name" value="ABC transporter involved in vitamin B12 uptake, BtuC"/>
    <property type="match status" value="1"/>
</dbReference>
<evidence type="ECO:0000313" key="10">
    <source>
        <dbReference type="Proteomes" id="UP000245051"/>
    </source>
</evidence>
<dbReference type="InterPro" id="IPR000522">
    <property type="entry name" value="ABC_transptr_permease_BtuC"/>
</dbReference>
<evidence type="ECO:0000256" key="5">
    <source>
        <dbReference type="ARBA" id="ARBA00022692"/>
    </source>
</evidence>
<dbReference type="Proteomes" id="UP000245051">
    <property type="component" value="Chromosome"/>
</dbReference>
<evidence type="ECO:0000256" key="4">
    <source>
        <dbReference type="ARBA" id="ARBA00022475"/>
    </source>
</evidence>
<evidence type="ECO:0000256" key="1">
    <source>
        <dbReference type="ARBA" id="ARBA00004651"/>
    </source>
</evidence>
<name>A0ABN5KRC3_9ACTN</name>
<comment type="subcellular location">
    <subcellularLocation>
        <location evidence="1">Cell membrane</location>
        <topology evidence="1">Multi-pass membrane protein</topology>
    </subcellularLocation>
</comment>
<dbReference type="CDD" id="cd06550">
    <property type="entry name" value="TM_ABC_iron-siderophores_like"/>
    <property type="match status" value="1"/>
</dbReference>